<reference evidence="2" key="1">
    <citation type="journal article" date="2019" name="Int. J. Syst. Evol. Microbiol.">
        <title>The Global Catalogue of Microorganisms (GCM) 10K type strain sequencing project: providing services to taxonomists for standard genome sequencing and annotation.</title>
        <authorList>
            <consortium name="The Broad Institute Genomics Platform"/>
            <consortium name="The Broad Institute Genome Sequencing Center for Infectious Disease"/>
            <person name="Wu L."/>
            <person name="Ma J."/>
        </authorList>
    </citation>
    <scope>NUCLEOTIDE SEQUENCE [LARGE SCALE GENOMIC DNA]</scope>
    <source>
        <strain evidence="2">JCM 3399</strain>
    </source>
</reference>
<dbReference type="InterPro" id="IPR023099">
    <property type="entry name" value="Glyco_hydro_46_N"/>
</dbReference>
<dbReference type="Pfam" id="PF01374">
    <property type="entry name" value="Glyco_hydro_46"/>
    <property type="match status" value="1"/>
</dbReference>
<name>A0ABQ2VH50_9ACTN</name>
<gene>
    <name evidence="1" type="ORF">GCM10010211_60180</name>
</gene>
<evidence type="ECO:0008006" key="3">
    <source>
        <dbReference type="Google" id="ProtNLM"/>
    </source>
</evidence>
<protein>
    <recommendedName>
        <fullName evidence="3">Chitosanase</fullName>
    </recommendedName>
</protein>
<accession>A0ABQ2VH50</accession>
<dbReference type="Gene3D" id="1.20.141.10">
    <property type="entry name" value="Chitosanase, subunit A, domain 1"/>
    <property type="match status" value="1"/>
</dbReference>
<dbReference type="Gene3D" id="3.30.386.10">
    <property type="entry name" value="Chitosanase, subunit A, domain 2"/>
    <property type="match status" value="1"/>
</dbReference>
<proteinExistence type="predicted"/>
<dbReference type="InterPro" id="IPR023346">
    <property type="entry name" value="Lysozyme-like_dom_sf"/>
</dbReference>
<sequence>MYELSGDALGLLFHRRPLRRTRLPARPGKTQHAKVPGKTQGKKKQAVIDQACCSRFLRERELFSEPAQSARNSSEQFVELTRIRRTMLVVLGAVLTVGGCTSGTADKADGTAGGTAGGAPATPAAGPAATLMMDDITAVFENGATVPQYAYITDLHDGCGYTAGWVGFCSQSGDMLGLVKSYNAVAPHNVLAKYTAVLQRLADSGSEDTGALGEAFVRDWKKAALDPAFRRLQIKVGHATYLTPAMKLSAQEGVKSALGLENLFDTGLMMGQASGDCDGMVKIAQETDKVLGGNPASGVNEAKWLARFNAVRQQHMKHPCTPDRKNDWPQAVDRSQALQELADHGEWDLKAPLTVSADFKISISKPQD</sequence>
<dbReference type="CDD" id="cd00978">
    <property type="entry name" value="chitosanase_GH46"/>
    <property type="match status" value="1"/>
</dbReference>
<dbReference type="SUPFAM" id="SSF53955">
    <property type="entry name" value="Lysozyme-like"/>
    <property type="match status" value="1"/>
</dbReference>
<evidence type="ECO:0000313" key="2">
    <source>
        <dbReference type="Proteomes" id="UP000654471"/>
    </source>
</evidence>
<organism evidence="1 2">
    <name type="scientific">Streptomyces albospinus</name>
    <dbReference type="NCBI Taxonomy" id="285515"/>
    <lineage>
        <taxon>Bacteria</taxon>
        <taxon>Bacillati</taxon>
        <taxon>Actinomycetota</taxon>
        <taxon>Actinomycetes</taxon>
        <taxon>Kitasatosporales</taxon>
        <taxon>Streptomycetaceae</taxon>
        <taxon>Streptomyces</taxon>
    </lineage>
</organism>
<evidence type="ECO:0000313" key="1">
    <source>
        <dbReference type="EMBL" id="GGU86064.1"/>
    </source>
</evidence>
<dbReference type="EMBL" id="BMRP01000027">
    <property type="protein sequence ID" value="GGU86064.1"/>
    <property type="molecule type" value="Genomic_DNA"/>
</dbReference>
<keyword evidence="2" id="KW-1185">Reference proteome</keyword>
<dbReference type="InterPro" id="IPR000400">
    <property type="entry name" value="Glyco_hydro_46"/>
</dbReference>
<dbReference type="Proteomes" id="UP000654471">
    <property type="component" value="Unassembled WGS sequence"/>
</dbReference>
<comment type="caution">
    <text evidence="1">The sequence shown here is derived from an EMBL/GenBank/DDBJ whole genome shotgun (WGS) entry which is preliminary data.</text>
</comment>